<comment type="pathway">
    <text evidence="7 8">Carbohydrate biosynthesis; gluconeogenesis.</text>
</comment>
<gene>
    <name evidence="7 9" type="primary">tpiA</name>
    <name evidence="9" type="ORF">MSZNOR_1229</name>
</gene>
<feature type="binding site" evidence="7">
    <location>
        <begin position="49"/>
        <end position="51"/>
    </location>
    <ligand>
        <name>substrate</name>
    </ligand>
</feature>
<dbReference type="InterPro" id="IPR013785">
    <property type="entry name" value="Aldolase_TIM"/>
</dbReference>
<accession>A0ABN8X207</accession>
<dbReference type="CDD" id="cd00311">
    <property type="entry name" value="TIM"/>
    <property type="match status" value="1"/>
</dbReference>
<dbReference type="PROSITE" id="PS00171">
    <property type="entry name" value="TIM_1"/>
    <property type="match status" value="1"/>
</dbReference>
<feature type="binding site" evidence="7">
    <location>
        <begin position="352"/>
        <end position="353"/>
    </location>
    <ligand>
        <name>substrate</name>
    </ligand>
</feature>
<proteinExistence type="inferred from homology"/>
<evidence type="ECO:0000256" key="6">
    <source>
        <dbReference type="ARBA" id="ARBA00023235"/>
    </source>
</evidence>
<dbReference type="PANTHER" id="PTHR21139">
    <property type="entry name" value="TRIOSEPHOSPHATE ISOMERASE"/>
    <property type="match status" value="1"/>
</dbReference>
<feature type="binding site" evidence="7">
    <location>
        <position position="290"/>
    </location>
    <ligand>
        <name>substrate</name>
    </ligand>
</feature>
<comment type="subunit">
    <text evidence="7 8">Homodimer.</text>
</comment>
<evidence type="ECO:0000256" key="5">
    <source>
        <dbReference type="ARBA" id="ARBA00023152"/>
    </source>
</evidence>
<evidence type="ECO:0000256" key="3">
    <source>
        <dbReference type="ARBA" id="ARBA00022432"/>
    </source>
</evidence>
<dbReference type="EMBL" id="OX458333">
    <property type="protein sequence ID" value="CAI8781553.1"/>
    <property type="molecule type" value="Genomic_DNA"/>
</dbReference>
<dbReference type="InterPro" id="IPR035990">
    <property type="entry name" value="TIM_sf"/>
</dbReference>
<evidence type="ECO:0000313" key="10">
    <source>
        <dbReference type="Proteomes" id="UP001162030"/>
    </source>
</evidence>
<keyword evidence="5 7" id="KW-0324">Glycolysis</keyword>
<evidence type="ECO:0000256" key="7">
    <source>
        <dbReference type="HAMAP-Rule" id="MF_00147"/>
    </source>
</evidence>
<evidence type="ECO:0000256" key="8">
    <source>
        <dbReference type="RuleBase" id="RU363013"/>
    </source>
</evidence>
<keyword evidence="6 7" id="KW-0413">Isomerase</keyword>
<dbReference type="SUPFAM" id="SSF51351">
    <property type="entry name" value="Triosephosphate isomerase (TIM)"/>
    <property type="match status" value="2"/>
</dbReference>
<dbReference type="GO" id="GO:0004807">
    <property type="term" value="F:triose-phosphate isomerase activity"/>
    <property type="evidence" value="ECO:0007669"/>
    <property type="project" value="UniProtKB-EC"/>
</dbReference>
<dbReference type="PANTHER" id="PTHR21139:SF42">
    <property type="entry name" value="TRIOSEPHOSPHATE ISOMERASE"/>
    <property type="match status" value="1"/>
</dbReference>
<protein>
    <recommendedName>
        <fullName evidence="7 8">Triosephosphate isomerase</fullName>
        <shortName evidence="7">TIM</shortName>
        <shortName evidence="7">TPI</shortName>
        <ecNumber evidence="7 8">5.3.1.1</ecNumber>
    </recommendedName>
    <alternativeName>
        <fullName evidence="7">Triose-phosphate isomerase</fullName>
    </alternativeName>
</protein>
<evidence type="ECO:0000256" key="2">
    <source>
        <dbReference type="ARBA" id="ARBA00007422"/>
    </source>
</evidence>
<dbReference type="PROSITE" id="PS51440">
    <property type="entry name" value="TIM_2"/>
    <property type="match status" value="1"/>
</dbReference>
<dbReference type="HAMAP" id="MF_00147_B">
    <property type="entry name" value="TIM_B"/>
    <property type="match status" value="1"/>
</dbReference>
<comment type="catalytic activity">
    <reaction evidence="7 8">
        <text>D-glyceraldehyde 3-phosphate = dihydroxyacetone phosphate</text>
        <dbReference type="Rhea" id="RHEA:18585"/>
        <dbReference type="ChEBI" id="CHEBI:57642"/>
        <dbReference type="ChEBI" id="CHEBI:59776"/>
        <dbReference type="EC" id="5.3.1.1"/>
    </reaction>
</comment>
<keyword evidence="10" id="KW-1185">Reference proteome</keyword>
<feature type="active site" description="Proton acceptor" evidence="7">
    <location>
        <position position="284"/>
    </location>
</feature>
<dbReference type="InterPro" id="IPR000652">
    <property type="entry name" value="Triosephosphate_isomerase"/>
</dbReference>
<dbReference type="EC" id="5.3.1.1" evidence="7 8"/>
<dbReference type="Proteomes" id="UP001162030">
    <property type="component" value="Chromosome"/>
</dbReference>
<dbReference type="InterPro" id="IPR020861">
    <property type="entry name" value="Triosephosphate_isomerase_AS"/>
</dbReference>
<organism evidence="9 10">
    <name type="scientific">Methylocaldum szegediense</name>
    <dbReference type="NCBI Taxonomy" id="73780"/>
    <lineage>
        <taxon>Bacteria</taxon>
        <taxon>Pseudomonadati</taxon>
        <taxon>Pseudomonadota</taxon>
        <taxon>Gammaproteobacteria</taxon>
        <taxon>Methylococcales</taxon>
        <taxon>Methylococcaceae</taxon>
        <taxon>Methylocaldum</taxon>
    </lineage>
</organism>
<evidence type="ECO:0000256" key="4">
    <source>
        <dbReference type="ARBA" id="ARBA00022490"/>
    </source>
</evidence>
<reference evidence="9 10" key="1">
    <citation type="submission" date="2023-03" db="EMBL/GenBank/DDBJ databases">
        <authorList>
            <person name="Pearce D."/>
        </authorList>
    </citation>
    <scope>NUCLEOTIDE SEQUENCE [LARGE SCALE GENOMIC DNA]</scope>
    <source>
        <strain evidence="9">Msz</strain>
    </source>
</reference>
<comment type="function">
    <text evidence="7">Involved in the gluconeogenesis. Catalyzes stereospecifically the conversion of dihydroxyacetone phosphate (DHAP) to D-glyceraldehyde-3-phosphate (G3P).</text>
</comment>
<comment type="pathway">
    <text evidence="7 8">Carbohydrate degradation; glycolysis; D-glyceraldehyde 3-phosphate from glycerone phosphate: step 1/1.</text>
</comment>
<comment type="pathway">
    <text evidence="1">Carbohydrate metabolism; erythritol degradation.</text>
</comment>
<keyword evidence="3 7" id="KW-0312">Gluconeogenesis</keyword>
<name>A0ABN8X207_9GAMM</name>
<evidence type="ECO:0000313" key="9">
    <source>
        <dbReference type="EMBL" id="CAI8781553.1"/>
    </source>
</evidence>
<comment type="similarity">
    <text evidence="2 7 8">Belongs to the triosephosphate isomerase family.</text>
</comment>
<dbReference type="RefSeq" id="WP_026608928.1">
    <property type="nucleotide sequence ID" value="NZ_OX458333.1"/>
</dbReference>
<evidence type="ECO:0000256" key="1">
    <source>
        <dbReference type="ARBA" id="ARBA00004939"/>
    </source>
</evidence>
<comment type="subcellular location">
    <subcellularLocation>
        <location evidence="7 8">Cytoplasm</location>
    </subcellularLocation>
</comment>
<dbReference type="Pfam" id="PF00121">
    <property type="entry name" value="TIM"/>
    <property type="match status" value="2"/>
</dbReference>
<dbReference type="Gene3D" id="3.20.20.70">
    <property type="entry name" value="Aldolase class I"/>
    <property type="match status" value="1"/>
</dbReference>
<dbReference type="InterPro" id="IPR022896">
    <property type="entry name" value="TrioseP_Isoase_bac/euk"/>
</dbReference>
<comment type="caution">
    <text evidence="7">Lacks conserved residue(s) required for the propagation of feature annotation.</text>
</comment>
<keyword evidence="4 7" id="KW-0963">Cytoplasm</keyword>
<feature type="active site" description="Electrophile" evidence="7">
    <location>
        <position position="145"/>
    </location>
</feature>
<sequence length="370" mass="41001">MKPEYQDKQTMTAASVYRNYYRQRTANQWMKIEAESGDPGAIRPFLAGNWKMNVLPRSGVALAARIFDLCKGIKDVDIGLAPPFTGLSTLADYIKPDFLRTEYGLGRNVFLLAQDTFFESKGAFTGEISAEMLASLGVDRVIVGHSDRRTNLGKYFGFGPSIAKRLSKSFLLQELELLRTKDDADQQVLAALEHLVSEANQDVLIGIQRFLEEELIERAGESDEVIQKKVQAALAHGLQVILCVGENKEARETHDTFKLLDRQLRSAFEVVSPRTASEVIIAYEPVWAVGEGAKPAKLEQISEVHDFIRNLIMDLYGEQIASTIRILYGGNVKADNIAEIMSIAGVDGALVGGASLRAWDFAQIIRFGLE</sequence>